<feature type="chain" id="PRO_5003858241" evidence="7">
    <location>
        <begin position="22"/>
        <end position="827"/>
    </location>
</feature>
<organism evidence="8 9">
    <name type="scientific">Oceaniovalibus guishaninsula JLT2003</name>
    <dbReference type="NCBI Taxonomy" id="1231392"/>
    <lineage>
        <taxon>Bacteria</taxon>
        <taxon>Pseudomonadati</taxon>
        <taxon>Pseudomonadota</taxon>
        <taxon>Alphaproteobacteria</taxon>
        <taxon>Rhodobacterales</taxon>
        <taxon>Roseobacteraceae</taxon>
        <taxon>Oceaniovalibus</taxon>
    </lineage>
</organism>
<accession>K2H9B8</accession>
<comment type="cofactor">
    <cofactor evidence="6">
        <name>Ca(2+)</name>
        <dbReference type="ChEBI" id="CHEBI:29108"/>
    </cofactor>
    <text evidence="6">Binds 1 Ca(2+) ion per dimer.</text>
</comment>
<dbReference type="InterPro" id="IPR029055">
    <property type="entry name" value="Ntn_hydrolases_N"/>
</dbReference>
<reference evidence="8 9" key="1">
    <citation type="journal article" date="2012" name="J. Bacteriol.">
        <title>Draft Genome Sequence of Oceaniovalibus guishaninsula JLT2003T.</title>
        <authorList>
            <person name="Tang K."/>
            <person name="Liu K."/>
            <person name="Jiao N."/>
        </authorList>
    </citation>
    <scope>NUCLEOTIDE SEQUENCE [LARGE SCALE GENOMIC DNA]</scope>
    <source>
        <strain evidence="8 9">JLT2003</strain>
    </source>
</reference>
<dbReference type="InterPro" id="IPR023343">
    <property type="entry name" value="Penicillin_amidase_dom1"/>
</dbReference>
<dbReference type="InterPro" id="IPR014395">
    <property type="entry name" value="Pen/GL7ACA/AHL_acylase"/>
</dbReference>
<dbReference type="InterPro" id="IPR002692">
    <property type="entry name" value="S45"/>
</dbReference>
<dbReference type="PANTHER" id="PTHR34218">
    <property type="entry name" value="PEPTIDASE S45 PENICILLIN AMIDASE"/>
    <property type="match status" value="1"/>
</dbReference>
<dbReference type="SUPFAM" id="SSF56235">
    <property type="entry name" value="N-terminal nucleophile aminohydrolases (Ntn hydrolases)"/>
    <property type="match status" value="1"/>
</dbReference>
<dbReference type="EMBL" id="AMGO01000068">
    <property type="protein sequence ID" value="EKE43192.1"/>
    <property type="molecule type" value="Genomic_DNA"/>
</dbReference>
<gene>
    <name evidence="8" type="ORF">OCGS_2783</name>
</gene>
<feature type="binding site" evidence="6">
    <location>
        <position position="356"/>
    </location>
    <ligand>
        <name>Ca(2+)</name>
        <dbReference type="ChEBI" id="CHEBI:29108"/>
    </ligand>
</feature>
<dbReference type="Pfam" id="PF01804">
    <property type="entry name" value="Penicil_amidase"/>
    <property type="match status" value="1"/>
</dbReference>
<dbReference type="InterPro" id="IPR043146">
    <property type="entry name" value="Penicillin_amidase_N_B-knob"/>
</dbReference>
<keyword evidence="4" id="KW-0865">Zymogen</keyword>
<dbReference type="PANTHER" id="PTHR34218:SF3">
    <property type="entry name" value="ACYL-HOMOSERINE LACTONE ACYLASE PVDQ"/>
    <property type="match status" value="1"/>
</dbReference>
<proteinExistence type="inferred from homology"/>
<dbReference type="PIRSF" id="PIRSF001227">
    <property type="entry name" value="Pen_acylase"/>
    <property type="match status" value="1"/>
</dbReference>
<dbReference type="Gene3D" id="1.10.1400.10">
    <property type="match status" value="1"/>
</dbReference>
<dbReference type="GO" id="GO:0046872">
    <property type="term" value="F:metal ion binding"/>
    <property type="evidence" value="ECO:0007669"/>
    <property type="project" value="UniProtKB-KW"/>
</dbReference>
<feature type="binding site" evidence="6">
    <location>
        <position position="355"/>
    </location>
    <ligand>
        <name>Ca(2+)</name>
        <dbReference type="ChEBI" id="CHEBI:29108"/>
    </ligand>
</feature>
<dbReference type="GO" id="GO:0017000">
    <property type="term" value="P:antibiotic biosynthetic process"/>
    <property type="evidence" value="ECO:0007669"/>
    <property type="project" value="InterPro"/>
</dbReference>
<evidence type="ECO:0000256" key="2">
    <source>
        <dbReference type="ARBA" id="ARBA00022729"/>
    </source>
</evidence>
<dbReference type="Gene3D" id="3.60.20.10">
    <property type="entry name" value="Glutamine Phosphoribosylpyrophosphate, subunit 1, domain 1"/>
    <property type="match status" value="1"/>
</dbReference>
<comment type="caution">
    <text evidence="8">The sequence shown here is derived from an EMBL/GenBank/DDBJ whole genome shotgun (WGS) entry which is preliminary data.</text>
</comment>
<dbReference type="InterPro" id="IPR043147">
    <property type="entry name" value="Penicillin_amidase_A-knob"/>
</dbReference>
<dbReference type="GO" id="GO:0016811">
    <property type="term" value="F:hydrolase activity, acting on carbon-nitrogen (but not peptide) bonds, in linear amides"/>
    <property type="evidence" value="ECO:0007669"/>
    <property type="project" value="InterPro"/>
</dbReference>
<keyword evidence="6" id="KW-0106">Calcium</keyword>
<feature type="signal peptide" evidence="7">
    <location>
        <begin position="1"/>
        <end position="21"/>
    </location>
</feature>
<evidence type="ECO:0000313" key="8">
    <source>
        <dbReference type="EMBL" id="EKE43192.1"/>
    </source>
</evidence>
<feature type="binding site" evidence="6">
    <location>
        <position position="169"/>
    </location>
    <ligand>
        <name>Ca(2+)</name>
        <dbReference type="ChEBI" id="CHEBI:29108"/>
    </ligand>
</feature>
<dbReference type="AlphaFoldDB" id="K2H9B8"/>
<evidence type="ECO:0000256" key="4">
    <source>
        <dbReference type="ARBA" id="ARBA00023145"/>
    </source>
</evidence>
<dbReference type="Gene3D" id="2.30.120.10">
    <property type="match status" value="1"/>
</dbReference>
<keyword evidence="6" id="KW-0479">Metal-binding</keyword>
<dbReference type="Gene3D" id="1.10.439.10">
    <property type="entry name" value="Penicillin Amidohydrolase, domain 1"/>
    <property type="match status" value="1"/>
</dbReference>
<feature type="active site" description="Nucleophile" evidence="5">
    <location>
        <position position="281"/>
    </location>
</feature>
<evidence type="ECO:0000313" key="9">
    <source>
        <dbReference type="Proteomes" id="UP000006765"/>
    </source>
</evidence>
<evidence type="ECO:0000256" key="5">
    <source>
        <dbReference type="PIRSR" id="PIRSR001227-1"/>
    </source>
</evidence>
<feature type="binding site" evidence="6">
    <location>
        <position position="532"/>
    </location>
    <ligand>
        <name>Ca(2+)</name>
        <dbReference type="ChEBI" id="CHEBI:29108"/>
    </ligand>
</feature>
<dbReference type="Proteomes" id="UP000006765">
    <property type="component" value="Unassembled WGS sequence"/>
</dbReference>
<keyword evidence="2 7" id="KW-0732">Signal</keyword>
<keyword evidence="9" id="KW-1185">Reference proteome</keyword>
<evidence type="ECO:0000256" key="7">
    <source>
        <dbReference type="SAM" id="SignalP"/>
    </source>
</evidence>
<dbReference type="Gene3D" id="1.10.287.150">
    <property type="match status" value="1"/>
</dbReference>
<name>K2H9B8_9RHOB</name>
<sequence>MAIRGFALAGTALFTATMASAGEVTIKRDGYGAAHIYADNTYDLFYGYGHAIAQDRLFSLDMARRTGTGEVAAVLGPDFVEFDEQIRSNYWPWFVQDQIADASAETRDLLEGYAAGINAWIAEVRADPAALMPLEYTVHDAEPEEWTAHDVAMVFIGSMIYRFGDFNTEIENARIRQGLIDMHGEDEGARIFDALLARSVNGAPTTIPAGDWDPALRDSPDADLRPIRQGAISDEVLRQAAPPPPEFAGIDGTVPRRDWRAANLRALREGGPAALRLEAASNLAILGPERLDGARAVLINGPQFGWYRPAYTWSVGLHGAGFDVAGNTAFGYPGVMFAHNGQIAWGSTWAAGDQVDIFIETLNPDDPTQYRHDGAWKDMETSEQTIAVNGGEPVTITAYRTVHGPVVARDEDANLAYAQQRAWSGNELGTLTAWVELMKAQDFDAFRAAVANSAVNVNHYYADAQGNIGYVFGGFYPKRADGHDGRLPVSGEGDMDWLGIMPFETNPQVLNPSTHRILNWNNRPAEGFPNPDQYWYSWMPADRVSVLDRAFDGSDTFTPQQAWEVVSDRASFEDVNAGPMIPFLQQAVADLSDDDPRRAMADAVADWNRMLEDRDGDGRYDHPGAAIMQAWLGALLEQAFSDTLPEPYATIFAQAGYPNPDTFTGSGQNIQVGTKVVHHALSGDGPDLFGGDSTGAVLRALDTARERLTDAHGPELADWLGKVAGIRFNYKNFRGIPQTLPRMQVTSPVAMNRGTENNMIVFTPGGVEAWETVPPGQSGFIAPDGTTPSTYGDQLAEYQALARKRVWFTEAEVDANTVTTRTLTVER</sequence>
<feature type="binding site" evidence="6">
    <location>
        <position position="353"/>
    </location>
    <ligand>
        <name>Ca(2+)</name>
        <dbReference type="ChEBI" id="CHEBI:29108"/>
    </ligand>
</feature>
<evidence type="ECO:0000256" key="1">
    <source>
        <dbReference type="ARBA" id="ARBA00006586"/>
    </source>
</evidence>
<protein>
    <submittedName>
        <fullName evidence="8">Penicillin G acylase</fullName>
    </submittedName>
</protein>
<dbReference type="eggNOG" id="COG2366">
    <property type="taxonomic scope" value="Bacteria"/>
</dbReference>
<dbReference type="RefSeq" id="WP_007427935.1">
    <property type="nucleotide sequence ID" value="NZ_AMGO01000068.1"/>
</dbReference>
<dbReference type="OrthoDB" id="9760084at2"/>
<keyword evidence="3" id="KW-0378">Hydrolase</keyword>
<evidence type="ECO:0000256" key="3">
    <source>
        <dbReference type="ARBA" id="ARBA00022801"/>
    </source>
</evidence>
<dbReference type="MEROPS" id="S45.003"/>
<comment type="similarity">
    <text evidence="1">Belongs to the peptidase S45 family.</text>
</comment>
<evidence type="ECO:0000256" key="6">
    <source>
        <dbReference type="PIRSR" id="PIRSR001227-2"/>
    </source>
</evidence>